<feature type="non-terminal residue" evidence="5">
    <location>
        <position position="1"/>
    </location>
</feature>
<dbReference type="SUPFAM" id="SSF50630">
    <property type="entry name" value="Acid proteases"/>
    <property type="match status" value="1"/>
</dbReference>
<name>A0A7K8F7K4_9CORV</name>
<dbReference type="Pfam" id="PF00077">
    <property type="entry name" value="RVP"/>
    <property type="match status" value="1"/>
</dbReference>
<feature type="domain" description="Peptidase A2" evidence="4">
    <location>
        <begin position="205"/>
        <end position="248"/>
    </location>
</feature>
<dbReference type="InterPro" id="IPR001995">
    <property type="entry name" value="Peptidase_A2_cat"/>
</dbReference>
<dbReference type="Pfam" id="PF00692">
    <property type="entry name" value="dUTPase"/>
    <property type="match status" value="1"/>
</dbReference>
<dbReference type="Pfam" id="PF00607">
    <property type="entry name" value="Gag_p24"/>
    <property type="match status" value="1"/>
</dbReference>
<proteinExistence type="predicted"/>
<dbReference type="PROSITE" id="PS00141">
    <property type="entry name" value="ASP_PROTEASE"/>
    <property type="match status" value="1"/>
</dbReference>
<evidence type="ECO:0000256" key="3">
    <source>
        <dbReference type="ARBA" id="ARBA00022801"/>
    </source>
</evidence>
<keyword evidence="2" id="KW-0064">Aspartyl protease</keyword>
<dbReference type="Gene3D" id="2.70.40.10">
    <property type="match status" value="1"/>
</dbReference>
<evidence type="ECO:0000256" key="1">
    <source>
        <dbReference type="ARBA" id="ARBA00022670"/>
    </source>
</evidence>
<accession>A0A7K8F7K4</accession>
<evidence type="ECO:0000313" key="6">
    <source>
        <dbReference type="Proteomes" id="UP000548317"/>
    </source>
</evidence>
<dbReference type="PANTHER" id="PTHR19422">
    <property type="entry name" value="GAG RETROVIRAL POLYPROTEIN"/>
    <property type="match status" value="1"/>
</dbReference>
<dbReference type="InterPro" id="IPR051592">
    <property type="entry name" value="HERV-K_Pro_peptidase_A2"/>
</dbReference>
<dbReference type="PANTHER" id="PTHR19422:SF123">
    <property type="entry name" value="RT1 CLASS I, LOCUS CE15"/>
    <property type="match status" value="1"/>
</dbReference>
<gene>
    <name evidence="5" type="primary">Ervk9_1</name>
    <name evidence="5" type="ORF">STRCIN_R08701</name>
</gene>
<dbReference type="InterPro" id="IPR018061">
    <property type="entry name" value="Retropepsins"/>
</dbReference>
<keyword evidence="3" id="KW-0378">Hydrolase</keyword>
<dbReference type="InterPro" id="IPR021109">
    <property type="entry name" value="Peptidase_aspartic_dom_sf"/>
</dbReference>
<sequence>QLRNTVNESGLHSEPAQQMLNFVWRSGLLCPADIKGIMTRHNTKPLPPCQPATDLRPATRGSLGLDLATSVDVTLVDRRPTKLGTGLHGPLIINGRPQGALLLGRSSSSIWGLFILPGIIDADYHGEIMIMAQTDFPPIYIPAGSKIAQLVPLPQLTTGLTPLIDQQRGSQGFGSTGPLALLTVPLSRRPVVTATFTLNKDSVTFQVLLDTGADVTIVCTSAWPQHWPCKPTTDGVEGVGGAVHAKRS</sequence>
<organism evidence="5 6">
    <name type="scientific">Struthidea cinerea</name>
    <dbReference type="NCBI Taxonomy" id="181839"/>
    <lineage>
        <taxon>Eukaryota</taxon>
        <taxon>Metazoa</taxon>
        <taxon>Chordata</taxon>
        <taxon>Craniata</taxon>
        <taxon>Vertebrata</taxon>
        <taxon>Euteleostomi</taxon>
        <taxon>Archelosauria</taxon>
        <taxon>Archosauria</taxon>
        <taxon>Dinosauria</taxon>
        <taxon>Saurischia</taxon>
        <taxon>Theropoda</taxon>
        <taxon>Coelurosauria</taxon>
        <taxon>Aves</taxon>
        <taxon>Neognathae</taxon>
        <taxon>Neoaves</taxon>
        <taxon>Telluraves</taxon>
        <taxon>Australaves</taxon>
        <taxon>Passeriformes</taxon>
        <taxon>Corvoidea</taxon>
        <taxon>Corcoracidae</taxon>
        <taxon>Struthidea</taxon>
    </lineage>
</organism>
<dbReference type="Proteomes" id="UP000548317">
    <property type="component" value="Unassembled WGS sequence"/>
</dbReference>
<dbReference type="InterPro" id="IPR029054">
    <property type="entry name" value="dUTPase-like"/>
</dbReference>
<evidence type="ECO:0000313" key="5">
    <source>
        <dbReference type="EMBL" id="NXB59392.1"/>
    </source>
</evidence>
<dbReference type="SUPFAM" id="SSF51283">
    <property type="entry name" value="dUTPase-like"/>
    <property type="match status" value="1"/>
</dbReference>
<dbReference type="InterPro" id="IPR036157">
    <property type="entry name" value="dUTPase-like_sf"/>
</dbReference>
<keyword evidence="1" id="KW-0645">Protease</keyword>
<dbReference type="InterPro" id="IPR001969">
    <property type="entry name" value="Aspartic_peptidase_AS"/>
</dbReference>
<protein>
    <submittedName>
        <fullName evidence="5">POK9 protein</fullName>
    </submittedName>
</protein>
<dbReference type="AlphaFoldDB" id="A0A7K8F7K4"/>
<evidence type="ECO:0000256" key="2">
    <source>
        <dbReference type="ARBA" id="ARBA00022750"/>
    </source>
</evidence>
<dbReference type="GO" id="GO:0006508">
    <property type="term" value="P:proteolysis"/>
    <property type="evidence" value="ECO:0007669"/>
    <property type="project" value="UniProtKB-KW"/>
</dbReference>
<dbReference type="EMBL" id="VZTI01001789">
    <property type="protein sequence ID" value="NXB59392.1"/>
    <property type="molecule type" value="Genomic_DNA"/>
</dbReference>
<dbReference type="PROSITE" id="PS50175">
    <property type="entry name" value="ASP_PROT_RETROV"/>
    <property type="match status" value="1"/>
</dbReference>
<feature type="non-terminal residue" evidence="5">
    <location>
        <position position="248"/>
    </location>
</feature>
<dbReference type="Gene3D" id="2.40.70.10">
    <property type="entry name" value="Acid Proteases"/>
    <property type="match status" value="1"/>
</dbReference>
<keyword evidence="6" id="KW-1185">Reference proteome</keyword>
<dbReference type="GO" id="GO:0004190">
    <property type="term" value="F:aspartic-type endopeptidase activity"/>
    <property type="evidence" value="ECO:0007669"/>
    <property type="project" value="UniProtKB-KW"/>
</dbReference>
<comment type="caution">
    <text evidence="5">The sequence shown here is derived from an EMBL/GenBank/DDBJ whole genome shotgun (WGS) entry which is preliminary data.</text>
</comment>
<reference evidence="5 6" key="1">
    <citation type="submission" date="2019-09" db="EMBL/GenBank/DDBJ databases">
        <title>Bird 10,000 Genomes (B10K) Project - Family phase.</title>
        <authorList>
            <person name="Zhang G."/>
        </authorList>
    </citation>
    <scope>NUCLEOTIDE SEQUENCE [LARGE SCALE GENOMIC DNA]</scope>
    <source>
        <strain evidence="5">B10K-DU-029-33</strain>
        <tissue evidence="5">Heart</tissue>
    </source>
</reference>
<evidence type="ECO:0000259" key="4">
    <source>
        <dbReference type="PROSITE" id="PS50175"/>
    </source>
</evidence>